<dbReference type="AlphaFoldDB" id="A0A931BHC4"/>
<feature type="signal peptide" evidence="1">
    <location>
        <begin position="1"/>
        <end position="18"/>
    </location>
</feature>
<dbReference type="InterPro" id="IPR008969">
    <property type="entry name" value="CarboxyPept-like_regulatory"/>
</dbReference>
<gene>
    <name evidence="2" type="ORF">I2I01_08270</name>
</gene>
<dbReference type="EMBL" id="JADQDP010000002">
    <property type="protein sequence ID" value="MBF9141626.1"/>
    <property type="molecule type" value="Genomic_DNA"/>
</dbReference>
<evidence type="ECO:0000256" key="1">
    <source>
        <dbReference type="SAM" id="SignalP"/>
    </source>
</evidence>
<dbReference type="Gene3D" id="2.60.40.1120">
    <property type="entry name" value="Carboxypeptidase-like, regulatory domain"/>
    <property type="match status" value="1"/>
</dbReference>
<accession>A0A931BHC4</accession>
<keyword evidence="2" id="KW-0378">Hydrolase</keyword>
<comment type="caution">
    <text evidence="2">The sequence shown here is derived from an EMBL/GenBank/DDBJ whole genome shotgun (WGS) entry which is preliminary data.</text>
</comment>
<dbReference type="GO" id="GO:0004180">
    <property type="term" value="F:carboxypeptidase activity"/>
    <property type="evidence" value="ECO:0007669"/>
    <property type="project" value="UniProtKB-KW"/>
</dbReference>
<keyword evidence="2" id="KW-0645">Protease</keyword>
<keyword evidence="2" id="KW-0121">Carboxypeptidase</keyword>
<dbReference type="Pfam" id="PF13715">
    <property type="entry name" value="CarbopepD_reg_2"/>
    <property type="match status" value="1"/>
</dbReference>
<protein>
    <submittedName>
        <fullName evidence="2">Carboxypeptidase-like regulatory domain-containing protein</fullName>
    </submittedName>
</protein>
<evidence type="ECO:0000313" key="2">
    <source>
        <dbReference type="EMBL" id="MBF9141626.1"/>
    </source>
</evidence>
<dbReference type="SUPFAM" id="SSF49464">
    <property type="entry name" value="Carboxypeptidase regulatory domain-like"/>
    <property type="match status" value="1"/>
</dbReference>
<dbReference type="RefSeq" id="WP_196285976.1">
    <property type="nucleotide sequence ID" value="NZ_JADQDP010000002.1"/>
</dbReference>
<organism evidence="2 3">
    <name type="scientific">Hymenobacter properus</name>
    <dbReference type="NCBI Taxonomy" id="2791026"/>
    <lineage>
        <taxon>Bacteria</taxon>
        <taxon>Pseudomonadati</taxon>
        <taxon>Bacteroidota</taxon>
        <taxon>Cytophagia</taxon>
        <taxon>Cytophagales</taxon>
        <taxon>Hymenobacteraceae</taxon>
        <taxon>Hymenobacter</taxon>
    </lineage>
</organism>
<dbReference type="Proteomes" id="UP000645610">
    <property type="component" value="Unassembled WGS sequence"/>
</dbReference>
<feature type="chain" id="PRO_5037825929" evidence="1">
    <location>
        <begin position="19"/>
        <end position="158"/>
    </location>
</feature>
<name>A0A931BHC4_9BACT</name>
<evidence type="ECO:0000313" key="3">
    <source>
        <dbReference type="Proteomes" id="UP000645610"/>
    </source>
</evidence>
<keyword evidence="1" id="KW-0732">Signal</keyword>
<keyword evidence="3" id="KW-1185">Reference proteome</keyword>
<proteinExistence type="predicted"/>
<reference evidence="2 3" key="1">
    <citation type="submission" date="2020-11" db="EMBL/GenBank/DDBJ databases">
        <authorList>
            <person name="Kim M.K."/>
        </authorList>
    </citation>
    <scope>NUCLEOTIDE SEQUENCE [LARGE SCALE GENOMIC DNA]</scope>
    <source>
        <strain evidence="2 3">BT439</strain>
    </source>
</reference>
<sequence length="158" mass="17071">MRLAFLSFAIATFGGIHAAAAQQADSRVSASGNTQERIALSARPERAAPARPRLACAPLIGTVYDPNGKPLTGATLLIKGTHDIYVTDSEGRFQLTDPVYEGQILDVQAAGYGMIEVPLDDCTLPRLVLAPLPTAKFRQYGKKEGQLMRLNHRSTNLH</sequence>